<name>A0A7I8K0V5_SPIIN</name>
<proteinExistence type="predicted"/>
<dbReference type="Proteomes" id="UP000663760">
    <property type="component" value="Chromosome 2"/>
</dbReference>
<gene>
    <name evidence="2" type="ORF">SI8410_02001943</name>
</gene>
<evidence type="ECO:0000313" key="2">
    <source>
        <dbReference type="EMBL" id="CAA7390462.1"/>
    </source>
</evidence>
<protein>
    <submittedName>
        <fullName evidence="2">Uncharacterized protein</fullName>
    </submittedName>
</protein>
<dbReference type="EMBL" id="LR746265">
    <property type="protein sequence ID" value="CAA7390462.1"/>
    <property type="molecule type" value="Genomic_DNA"/>
</dbReference>
<sequence>MRAPNYRGRRGRRRLPTRTWGRRRQVGGGSGWRRGPHYHPPSWLPCFQF</sequence>
<dbReference type="AlphaFoldDB" id="A0A7I8K0V5"/>
<evidence type="ECO:0000256" key="1">
    <source>
        <dbReference type="SAM" id="MobiDB-lite"/>
    </source>
</evidence>
<reference evidence="2" key="1">
    <citation type="submission" date="2020-02" db="EMBL/GenBank/DDBJ databases">
        <authorList>
            <person name="Scholz U."/>
            <person name="Mascher M."/>
            <person name="Fiebig A."/>
        </authorList>
    </citation>
    <scope>NUCLEOTIDE SEQUENCE</scope>
</reference>
<accession>A0A7I8K0V5</accession>
<organism evidence="2 3">
    <name type="scientific">Spirodela intermedia</name>
    <name type="common">Intermediate duckweed</name>
    <dbReference type="NCBI Taxonomy" id="51605"/>
    <lineage>
        <taxon>Eukaryota</taxon>
        <taxon>Viridiplantae</taxon>
        <taxon>Streptophyta</taxon>
        <taxon>Embryophyta</taxon>
        <taxon>Tracheophyta</taxon>
        <taxon>Spermatophyta</taxon>
        <taxon>Magnoliopsida</taxon>
        <taxon>Liliopsida</taxon>
        <taxon>Araceae</taxon>
        <taxon>Lemnoideae</taxon>
        <taxon>Spirodela</taxon>
    </lineage>
</organism>
<feature type="region of interest" description="Disordered" evidence="1">
    <location>
        <begin position="1"/>
        <end position="34"/>
    </location>
</feature>
<keyword evidence="3" id="KW-1185">Reference proteome</keyword>
<evidence type="ECO:0000313" key="3">
    <source>
        <dbReference type="Proteomes" id="UP000663760"/>
    </source>
</evidence>
<feature type="compositionally biased region" description="Basic residues" evidence="1">
    <location>
        <begin position="7"/>
        <end position="25"/>
    </location>
</feature>